<dbReference type="OrthoDB" id="1062680at2"/>
<accession>A0A328BK55</accession>
<protein>
    <submittedName>
        <fullName evidence="1">DUF4249 domain-containing protein</fullName>
    </submittedName>
</protein>
<evidence type="ECO:0000313" key="2">
    <source>
        <dbReference type="Proteomes" id="UP000248553"/>
    </source>
</evidence>
<reference evidence="2" key="1">
    <citation type="submission" date="2018-05" db="EMBL/GenBank/DDBJ databases">
        <authorList>
            <person name="Nie L."/>
        </authorList>
    </citation>
    <scope>NUCLEOTIDE SEQUENCE [LARGE SCALE GENOMIC DNA]</scope>
    <source>
        <strain evidence="2">NL</strain>
    </source>
</reference>
<dbReference type="AlphaFoldDB" id="A0A328BK55"/>
<keyword evidence="2" id="KW-1185">Reference proteome</keyword>
<sequence>MNFWNKLIICGGLWAATAGCVESYKPEAISKPVNYLVVDGFINTNGVTSIRLSRTTALDSNKPVPAETRATVTIEEEGGARYPLTEGAAGTYTSANLRLGAGRRVRLYIKTAGPREYASDYTTAKQTPPIDSVTWRADARGLQLYVNAHDATDQTRFYRWDYEETWEFTSARPALYEYRNNRLDVRTSDIYRCWRTEKATAMQLGNTKRLAHDVLREAPLLLLGPSEERLRYRYSILVRQYAQTEEESTYWELLNKNTEQLGTVFGPMPSQLTGNVRCLSNAEEPVIGFVGAQSVTEKRIFVARNQLPQGWTAVTPYDNCTNYDTIPDPLSGRPLPLDHFRDGNFIPVDALGGGSWLSSTPACVDCRTRGTNVRPSFW</sequence>
<dbReference type="EMBL" id="QHKM01000003">
    <property type="protein sequence ID" value="RAK67045.1"/>
    <property type="molecule type" value="Genomic_DNA"/>
</dbReference>
<organism evidence="1 2">
    <name type="scientific">Hymenobacter edaphi</name>
    <dbReference type="NCBI Taxonomy" id="2211146"/>
    <lineage>
        <taxon>Bacteria</taxon>
        <taxon>Pseudomonadati</taxon>
        <taxon>Bacteroidota</taxon>
        <taxon>Cytophagia</taxon>
        <taxon>Cytophagales</taxon>
        <taxon>Hymenobacteraceae</taxon>
        <taxon>Hymenobacter</taxon>
    </lineage>
</organism>
<name>A0A328BK55_9BACT</name>
<dbReference type="InterPro" id="IPR025345">
    <property type="entry name" value="DUF4249"/>
</dbReference>
<dbReference type="RefSeq" id="WP_111478466.1">
    <property type="nucleotide sequence ID" value="NZ_QHKM01000003.1"/>
</dbReference>
<dbReference type="Proteomes" id="UP000248553">
    <property type="component" value="Unassembled WGS sequence"/>
</dbReference>
<gene>
    <name evidence="1" type="ORF">DLM85_12670</name>
</gene>
<dbReference type="Pfam" id="PF14054">
    <property type="entry name" value="DUF4249"/>
    <property type="match status" value="1"/>
</dbReference>
<dbReference type="PROSITE" id="PS51257">
    <property type="entry name" value="PROKAR_LIPOPROTEIN"/>
    <property type="match status" value="1"/>
</dbReference>
<comment type="caution">
    <text evidence="1">The sequence shown here is derived from an EMBL/GenBank/DDBJ whole genome shotgun (WGS) entry which is preliminary data.</text>
</comment>
<evidence type="ECO:0000313" key="1">
    <source>
        <dbReference type="EMBL" id="RAK67045.1"/>
    </source>
</evidence>
<proteinExistence type="predicted"/>